<feature type="domain" description="LamG-like jellyroll fold" evidence="4">
    <location>
        <begin position="624"/>
        <end position="751"/>
    </location>
</feature>
<dbReference type="OrthoDB" id="9801383at2"/>
<dbReference type="InterPro" id="IPR026444">
    <property type="entry name" value="Secre_tail"/>
</dbReference>
<dbReference type="SUPFAM" id="SSF49899">
    <property type="entry name" value="Concanavalin A-like lectins/glucanases"/>
    <property type="match status" value="1"/>
</dbReference>
<evidence type="ECO:0000313" key="5">
    <source>
        <dbReference type="EMBL" id="SDH37559.1"/>
    </source>
</evidence>
<dbReference type="Pfam" id="PF18962">
    <property type="entry name" value="Por_Secre_tail"/>
    <property type="match status" value="1"/>
</dbReference>
<evidence type="ECO:0000256" key="1">
    <source>
        <dbReference type="ARBA" id="ARBA00022729"/>
    </source>
</evidence>
<dbReference type="InterPro" id="IPR013320">
    <property type="entry name" value="ConA-like_dom_sf"/>
</dbReference>
<keyword evidence="6" id="KW-1185">Reference proteome</keyword>
<keyword evidence="2" id="KW-1015">Disulfide bond</keyword>
<dbReference type="InterPro" id="IPR006558">
    <property type="entry name" value="LamG-like"/>
</dbReference>
<evidence type="ECO:0000256" key="2">
    <source>
        <dbReference type="ARBA" id="ARBA00023157"/>
    </source>
</evidence>
<proteinExistence type="predicted"/>
<evidence type="ECO:0000313" key="6">
    <source>
        <dbReference type="Proteomes" id="UP000199492"/>
    </source>
</evidence>
<dbReference type="STRING" id="262004.SAMN04489796_102437"/>
<dbReference type="Pfam" id="PF13385">
    <property type="entry name" value="Laminin_G_3"/>
    <property type="match status" value="1"/>
</dbReference>
<organism evidence="5 6">
    <name type="scientific">Winogradskyella thalassocola</name>
    <dbReference type="NCBI Taxonomy" id="262004"/>
    <lineage>
        <taxon>Bacteria</taxon>
        <taxon>Pseudomonadati</taxon>
        <taxon>Bacteroidota</taxon>
        <taxon>Flavobacteriia</taxon>
        <taxon>Flavobacteriales</taxon>
        <taxon>Flavobacteriaceae</taxon>
        <taxon>Winogradskyella</taxon>
    </lineage>
</organism>
<dbReference type="Gene3D" id="2.60.40.740">
    <property type="match status" value="1"/>
</dbReference>
<dbReference type="Pfam" id="PF13573">
    <property type="entry name" value="SprB"/>
    <property type="match status" value="1"/>
</dbReference>
<dbReference type="GO" id="GO:0005975">
    <property type="term" value="P:carbohydrate metabolic process"/>
    <property type="evidence" value="ECO:0007669"/>
    <property type="project" value="UniProtKB-ARBA"/>
</dbReference>
<accession>A0A1G8BWW8</accession>
<dbReference type="GO" id="GO:0004553">
    <property type="term" value="F:hydrolase activity, hydrolyzing O-glycosyl compounds"/>
    <property type="evidence" value="ECO:0007669"/>
    <property type="project" value="UniProtKB-ARBA"/>
</dbReference>
<evidence type="ECO:0000259" key="4">
    <source>
        <dbReference type="SMART" id="SM00560"/>
    </source>
</evidence>
<dbReference type="SMART" id="SM00560">
    <property type="entry name" value="LamGL"/>
    <property type="match status" value="1"/>
</dbReference>
<dbReference type="InterPro" id="IPR044023">
    <property type="entry name" value="Ig_7"/>
</dbReference>
<dbReference type="Proteomes" id="UP000199492">
    <property type="component" value="Unassembled WGS sequence"/>
</dbReference>
<feature type="signal peptide" evidence="3">
    <location>
        <begin position="1"/>
        <end position="19"/>
    </location>
</feature>
<dbReference type="InterPro" id="IPR025667">
    <property type="entry name" value="SprB_repeat"/>
</dbReference>
<protein>
    <submittedName>
        <fullName evidence="5">Por secretion system C-terminal sorting domain-containing protein</fullName>
    </submittedName>
</protein>
<sequence>MKKNYTLIFLMLFSLIGYAQNFDHIYSDTVEGSAVEINFNDISSCQSNVVLNITEFRNLSYPTNLCGNLFVKYKVFVNDVEIGDYCTGEAQSFDLSPFGAINNAKIVGYNTYNELDDTIKISANLVVSSSLVAMPATGPTTSELSYCLNTSATALTATLTGGATRLKWYTTNSGGLPSNSVIPNTSVLGSTTYWVSQADAVGCESERSSVVVTVYDVPNEPTAGAQEFCESRTVADLVPTPSATIVWYDVETEGVSLSTTTDLATGIYYVSEVNANGCESERVSVNVTVNSLLAPIAEAQAFCEATVADLVPAPSATILWYDVEIEGVALSSTTDLATGTYYVSESNANGCESERTEVSVTVNGIPEAPTASAQVFCGSATITDLEATGTNLVWYASETSETVLESTTAITTGSYYVSQSANGCESTRTSVSVTVNTAITIVSSYENISCNGFSDGSITVIASGGTPPYIYLWSNGLVDSGNSGSTINNLFPGSYSLWITDSEGCSLEYEGFQTITEPSIITSPIVTTPILYNQNDMSSPLTATTGGTGLLWYATETGGTGEITAPTPNTSTVGSTSYWVASTNDSSCESERTEIIVTVNSLPATHLNFDGVDDYIDCGNILPESYTKEAWIYIDAYADENNIVSGSDNFGQHALWVPSGVLSAGHNGTWNAVEDSNILELNTWYHVAVSYDSPAQTLKLYKDGVLIDTNTNVLPPVNGNEINIGSYNAADNLFKGSIDEVRIWNVVRTENQINGSKVCELQGTETSLVAYYQFNQGFNAIDNTAITTLTDATVNANHGTLNNFALTGVSSNFLAGSLLTTGSTIPSAPTAEAQVFCSGATVADLVPATSTTMQWYNAVDAALSNTTALETGIYYVTVANVNGCESERTMVNVTISDIPEVPTVTALVTYSQGDDASALTATSGGLDLAWYETETGEISNSEAPTPSTETIGSTSYWVASVSDDGCYSERVEIVVTVEEVLGVGDRNILNAVKVYPNPTDGQVSIMLPSANEVKIMVYDLNGRLLLNKACNQETNVIDISRFENGVYLLKVISEFGEISTRVIKK</sequence>
<name>A0A1G8BWW8_9FLAO</name>
<reference evidence="6" key="1">
    <citation type="submission" date="2016-10" db="EMBL/GenBank/DDBJ databases">
        <authorList>
            <person name="Varghese N."/>
            <person name="Submissions S."/>
        </authorList>
    </citation>
    <scope>NUCLEOTIDE SEQUENCE [LARGE SCALE GENOMIC DNA]</scope>
    <source>
        <strain evidence="6">DSM 15363</strain>
    </source>
</reference>
<dbReference type="Pfam" id="PF19081">
    <property type="entry name" value="Ig_7"/>
    <property type="match status" value="6"/>
</dbReference>
<dbReference type="Gene3D" id="2.60.120.200">
    <property type="match status" value="1"/>
</dbReference>
<evidence type="ECO:0000256" key="3">
    <source>
        <dbReference type="SAM" id="SignalP"/>
    </source>
</evidence>
<dbReference type="NCBIfam" id="TIGR04183">
    <property type="entry name" value="Por_Secre_tail"/>
    <property type="match status" value="1"/>
</dbReference>
<gene>
    <name evidence="5" type="ORF">SAMN04489796_102437</name>
</gene>
<dbReference type="RefSeq" id="WP_092467293.1">
    <property type="nucleotide sequence ID" value="NZ_FNCZ01000002.1"/>
</dbReference>
<dbReference type="AlphaFoldDB" id="A0A1G8BWW8"/>
<dbReference type="EMBL" id="FNCZ01000002">
    <property type="protein sequence ID" value="SDH37559.1"/>
    <property type="molecule type" value="Genomic_DNA"/>
</dbReference>
<keyword evidence="1 3" id="KW-0732">Signal</keyword>
<feature type="chain" id="PRO_5011632280" evidence="3">
    <location>
        <begin position="20"/>
        <end position="1065"/>
    </location>
</feature>